<dbReference type="EMBL" id="KQ981382">
    <property type="protein sequence ID" value="KYN42289.1"/>
    <property type="molecule type" value="Genomic_DNA"/>
</dbReference>
<dbReference type="InterPro" id="IPR011761">
    <property type="entry name" value="ATP-grasp"/>
</dbReference>
<evidence type="ECO:0000256" key="7">
    <source>
        <dbReference type="PROSITE-ProRule" id="PRU00409"/>
    </source>
</evidence>
<accession>A0A195FQV5</accession>
<dbReference type="GO" id="GO:0046872">
    <property type="term" value="F:metal ion binding"/>
    <property type="evidence" value="ECO:0007669"/>
    <property type="project" value="InterPro"/>
</dbReference>
<dbReference type="GO" id="GO:0005930">
    <property type="term" value="C:axoneme"/>
    <property type="evidence" value="ECO:0007669"/>
    <property type="project" value="TreeGrafter"/>
</dbReference>
<evidence type="ECO:0000256" key="6">
    <source>
        <dbReference type="ARBA" id="ARBA00023212"/>
    </source>
</evidence>
<keyword evidence="2" id="KW-0963">Cytoplasm</keyword>
<dbReference type="FunFam" id="3.30.470.20:FF:000032">
    <property type="entry name" value="tubulin monoglycylase TTLL3 isoform X2"/>
    <property type="match status" value="1"/>
</dbReference>
<gene>
    <name evidence="10" type="ORF">ALC56_03427</name>
</gene>
<feature type="domain" description="ATP-grasp" evidence="9">
    <location>
        <begin position="320"/>
        <end position="577"/>
    </location>
</feature>
<dbReference type="GO" id="GO:0003341">
    <property type="term" value="P:cilium movement"/>
    <property type="evidence" value="ECO:0007669"/>
    <property type="project" value="TreeGrafter"/>
</dbReference>
<sequence>MNAKDGFSSNLESSSEEKKDKKENIENEDENPGEEVVTKTDATDCDIKSLREEPDCLKNKQCESSLELPLEPTLHERFLRIKQTVKDAIAAHHTFTIYGKSRVIRDCMLKRGWCEKIYRKNNGGDQHFNVDSSPVLLLAGIGDLKDQQSERLLISRMLANHTVDFLWNTGSDWPGWPAQDNKTTVFNRYCRAGFTSKVGLCSSVKQMHWYYEAGVANTLFPRCYNICQSDQMHAFVEDFRLTGCLSLLKWLVDKVNAEDEDVVRSPTGTVPLKALDFAIKRCSDYVSAQSHEDIDQEGEKVWSHQWDQFISWYYQIVRDQALFVRTNVPFNKYILASKHVLKKMKKYWPQIDMDGVMNMWILKPGNKSRGRGIVLMNKLEDVVAKVNPTGKPDTRYVVQKYIERPLLIHHTKFDIRQWFIVTCAQPLTLWMYKESYLRFCSQKFSLDDFHESIHLCNNAIQCKYNNCDDRDSALPADNMWDATTFKEFLRSQGHADAWNEQIYPGMKQSLVGSLLASQEAMDRRKNSFELYGADFMVMEDFSVWLIEINSHPDMSYSTSVTTRLCRQVMEDTIKVVVDFREDKNADTGDFELAYKQRMPSCQPYLGAALSLQGTRITIGEKKSSLHQDFKSNLVAKSPMTKKKSMVHSNIGPVIVDLIEELEIQFDQEFYSYCNSNSPKSRLVLPATAPTKPLKVISDEKVETMTKSTSAGTTSINKTKSPTPAKTNVQNHSKSSNNEKRSSHKPPRKLRMHTNTTGSKLNTFPRQTLISKIMALQEQSTNEAPKSEKSLRKNEDKSIKIAIQDAVKKYKRNVTIQPEVSPLPSLLTPPIVKVTPVSTAKSKSRSFLKKQTHHRKNKMLTDISDMYAVGLKLIFTTLKFKHKMHCDDDNSLVCIDNQNKWQIILSSKNCTIKKHFKGWQICPKDVNTDNKNLQLILTIPKLEIDSQCEIKTIKTADAEICCNREDLEELLGADKESDQENGNIILTDYLKLLTNDEARINLLLKILMKAVDEHKCYVICGTFPVLRKPLTDRGWIDKKSIRKMISIRPNVYEDGLQQLEKLLRIPADFIWHTNKKPTMRVDDKTIVNKFTGSYFTSKIDMCNNLEKAYWFYEAGVSDIKFPRCYNFYQSAQMEEFIQDYYITACFGILKWFTLLANLVGPKNTWSPNGTIPINVISFALERCEAYISIQIHEDIDHTDCEYTPPSAWDQFLDWHHNILYKRGVLKETDEIDINELMASVHDVMKTMIKYRPQSIIDGIRNIWILKPGDDSLGRGIVLKHSLVDIIAKVNRAAKENIEYVVQKYIERPLLVHRTKIDIRQWFLITRTQPLVVWMFKDILIRFASKDFTLSDFHESIHLCNTTVQLKYRQLPTCNSDLPKQRHWNLQDFKNYLQSRGQKLAWEKIIRPGIKQNLIGALLASQDNMVNRKNSFQLYGADFVVADDFSVWLLEINTNPRLNPPSSKVTAQLYPEVIEDAMKIILDRRKNKKASHGKFECIYKQHNPFCGVNILGQGVSLGIRGKSLFVTPKSST</sequence>
<evidence type="ECO:0000256" key="1">
    <source>
        <dbReference type="ARBA" id="ARBA00004245"/>
    </source>
</evidence>
<dbReference type="PROSITE" id="PS50975">
    <property type="entry name" value="ATP_GRASP"/>
    <property type="match status" value="1"/>
</dbReference>
<dbReference type="GO" id="GO:0060271">
    <property type="term" value="P:cilium assembly"/>
    <property type="evidence" value="ECO:0007669"/>
    <property type="project" value="TreeGrafter"/>
</dbReference>
<evidence type="ECO:0000256" key="3">
    <source>
        <dbReference type="ARBA" id="ARBA00022598"/>
    </source>
</evidence>
<comment type="subcellular location">
    <subcellularLocation>
        <location evidence="1">Cytoplasm</location>
        <location evidence="1">Cytoskeleton</location>
    </subcellularLocation>
</comment>
<feature type="compositionally biased region" description="Basic and acidic residues" evidence="8">
    <location>
        <begin position="784"/>
        <end position="794"/>
    </location>
</feature>
<protein>
    <submittedName>
        <fullName evidence="10">Tubulin glycylase 3A</fullName>
    </submittedName>
</protein>
<reference evidence="10 11" key="1">
    <citation type="submission" date="2016-03" db="EMBL/GenBank/DDBJ databases">
        <title>Trachymyrmex septentrionalis WGS genome.</title>
        <authorList>
            <person name="Nygaard S."/>
            <person name="Hu H."/>
            <person name="Boomsma J."/>
            <person name="Zhang G."/>
        </authorList>
    </citation>
    <scope>NUCLEOTIDE SEQUENCE [LARGE SCALE GENOMIC DNA]</scope>
    <source>
        <strain evidence="10">Tsep2-gDNA-1</strain>
        <tissue evidence="10">Whole body</tissue>
    </source>
</reference>
<keyword evidence="11" id="KW-1185">Reference proteome</keyword>
<dbReference type="InterPro" id="IPR051437">
    <property type="entry name" value="TTLL_monoglycylase"/>
</dbReference>
<organism evidence="10 11">
    <name type="scientific">Trachymyrmex septentrionalis</name>
    <dbReference type="NCBI Taxonomy" id="34720"/>
    <lineage>
        <taxon>Eukaryota</taxon>
        <taxon>Metazoa</taxon>
        <taxon>Ecdysozoa</taxon>
        <taxon>Arthropoda</taxon>
        <taxon>Hexapoda</taxon>
        <taxon>Insecta</taxon>
        <taxon>Pterygota</taxon>
        <taxon>Neoptera</taxon>
        <taxon>Endopterygota</taxon>
        <taxon>Hymenoptera</taxon>
        <taxon>Apocrita</taxon>
        <taxon>Aculeata</taxon>
        <taxon>Formicoidea</taxon>
        <taxon>Formicidae</taxon>
        <taxon>Myrmicinae</taxon>
        <taxon>Trachymyrmex</taxon>
    </lineage>
</organism>
<dbReference type="PANTHER" id="PTHR45870">
    <property type="entry name" value="TUBULIN MONOGLYCYLASE TTLL3"/>
    <property type="match status" value="1"/>
</dbReference>
<dbReference type="GO" id="GO:0005524">
    <property type="term" value="F:ATP binding"/>
    <property type="evidence" value="ECO:0007669"/>
    <property type="project" value="UniProtKB-UniRule"/>
</dbReference>
<keyword evidence="5 7" id="KW-0067">ATP-binding</keyword>
<evidence type="ECO:0000256" key="5">
    <source>
        <dbReference type="ARBA" id="ARBA00022840"/>
    </source>
</evidence>
<feature type="region of interest" description="Disordered" evidence="8">
    <location>
        <begin position="775"/>
        <end position="794"/>
    </location>
</feature>
<dbReference type="STRING" id="34720.A0A195FQV5"/>
<dbReference type="GO" id="GO:0015630">
    <property type="term" value="C:microtubule cytoskeleton"/>
    <property type="evidence" value="ECO:0007669"/>
    <property type="project" value="TreeGrafter"/>
</dbReference>
<name>A0A195FQV5_9HYME</name>
<keyword evidence="6" id="KW-0206">Cytoskeleton</keyword>
<dbReference type="InterPro" id="IPR004344">
    <property type="entry name" value="TTL/TTLL_fam"/>
</dbReference>
<evidence type="ECO:0000256" key="8">
    <source>
        <dbReference type="SAM" id="MobiDB-lite"/>
    </source>
</evidence>
<feature type="compositionally biased region" description="Basic residues" evidence="8">
    <location>
        <begin position="741"/>
        <end position="751"/>
    </location>
</feature>
<evidence type="ECO:0000259" key="9">
    <source>
        <dbReference type="PROSITE" id="PS50975"/>
    </source>
</evidence>
<feature type="compositionally biased region" description="Polar residues" evidence="8">
    <location>
        <begin position="704"/>
        <end position="735"/>
    </location>
</feature>
<dbReference type="Pfam" id="PF03133">
    <property type="entry name" value="TTL"/>
    <property type="match status" value="2"/>
</dbReference>
<evidence type="ECO:0000256" key="4">
    <source>
        <dbReference type="ARBA" id="ARBA00022741"/>
    </source>
</evidence>
<keyword evidence="3" id="KW-0436">Ligase</keyword>
<dbReference type="PANTHER" id="PTHR45870:SF2">
    <property type="entry name" value="TUBULIN MONOGLYCYLASE TTLL3"/>
    <property type="match status" value="1"/>
</dbReference>
<dbReference type="Proteomes" id="UP000078541">
    <property type="component" value="Unassembled WGS sequence"/>
</dbReference>
<evidence type="ECO:0000256" key="2">
    <source>
        <dbReference type="ARBA" id="ARBA00022490"/>
    </source>
</evidence>
<feature type="compositionally biased region" description="Basic and acidic residues" evidence="8">
    <location>
        <begin position="15"/>
        <end position="25"/>
    </location>
</feature>
<keyword evidence="4 7" id="KW-0547">Nucleotide-binding</keyword>
<feature type="region of interest" description="Disordered" evidence="8">
    <location>
        <begin position="1"/>
        <end position="42"/>
    </location>
</feature>
<dbReference type="Gene3D" id="3.30.470.20">
    <property type="entry name" value="ATP-grasp fold, B domain"/>
    <property type="match status" value="2"/>
</dbReference>
<proteinExistence type="predicted"/>
<feature type="compositionally biased region" description="Polar residues" evidence="8">
    <location>
        <begin position="752"/>
        <end position="761"/>
    </location>
</feature>
<evidence type="ECO:0000313" key="10">
    <source>
        <dbReference type="EMBL" id="KYN42289.1"/>
    </source>
</evidence>
<evidence type="ECO:0000313" key="11">
    <source>
        <dbReference type="Proteomes" id="UP000078541"/>
    </source>
</evidence>
<dbReference type="GO" id="GO:0070736">
    <property type="term" value="F:protein-glycine ligase activity, initiating"/>
    <property type="evidence" value="ECO:0007669"/>
    <property type="project" value="TreeGrafter"/>
</dbReference>
<dbReference type="SUPFAM" id="SSF56059">
    <property type="entry name" value="Glutathione synthetase ATP-binding domain-like"/>
    <property type="match status" value="2"/>
</dbReference>
<dbReference type="PROSITE" id="PS51221">
    <property type="entry name" value="TTL"/>
    <property type="match status" value="2"/>
</dbReference>
<feature type="region of interest" description="Disordered" evidence="8">
    <location>
        <begin position="698"/>
        <end position="761"/>
    </location>
</feature>